<dbReference type="InterPro" id="IPR027385">
    <property type="entry name" value="Beta-barrel_OMP"/>
</dbReference>
<evidence type="ECO:0000256" key="2">
    <source>
        <dbReference type="SAM" id="SignalP"/>
    </source>
</evidence>
<dbReference type="AlphaFoldDB" id="A0A366HNB3"/>
<keyword evidence="1 2" id="KW-0732">Signal</keyword>
<evidence type="ECO:0000313" key="5">
    <source>
        <dbReference type="Proteomes" id="UP000253426"/>
    </source>
</evidence>
<accession>A0A366HNB3</accession>
<reference evidence="4 5" key="1">
    <citation type="submission" date="2018-06" db="EMBL/GenBank/DDBJ databases">
        <title>Genomic Encyclopedia of Type Strains, Phase IV (KMG-IV): sequencing the most valuable type-strain genomes for metagenomic binning, comparative biology and taxonomic classification.</title>
        <authorList>
            <person name="Goeker M."/>
        </authorList>
    </citation>
    <scope>NUCLEOTIDE SEQUENCE [LARGE SCALE GENOMIC DNA]</scope>
    <source>
        <strain evidence="4 5">DSM 25532</strain>
    </source>
</reference>
<gene>
    <name evidence="4" type="ORF">DES53_104334</name>
</gene>
<evidence type="ECO:0000256" key="1">
    <source>
        <dbReference type="ARBA" id="ARBA00022729"/>
    </source>
</evidence>
<dbReference type="Proteomes" id="UP000253426">
    <property type="component" value="Unassembled WGS sequence"/>
</dbReference>
<dbReference type="RefSeq" id="WP_170157109.1">
    <property type="nucleotide sequence ID" value="NZ_QNRR01000004.1"/>
</dbReference>
<feature type="chain" id="PRO_5016926381" evidence="2">
    <location>
        <begin position="20"/>
        <end position="176"/>
    </location>
</feature>
<feature type="signal peptide" evidence="2">
    <location>
        <begin position="1"/>
        <end position="19"/>
    </location>
</feature>
<dbReference type="EMBL" id="QNRR01000004">
    <property type="protein sequence ID" value="RBP44513.1"/>
    <property type="molecule type" value="Genomic_DNA"/>
</dbReference>
<evidence type="ECO:0000259" key="3">
    <source>
        <dbReference type="Pfam" id="PF13505"/>
    </source>
</evidence>
<feature type="domain" description="Outer membrane protein beta-barrel" evidence="3">
    <location>
        <begin position="42"/>
        <end position="172"/>
    </location>
</feature>
<keyword evidence="5" id="KW-1185">Reference proteome</keyword>
<dbReference type="Gene3D" id="2.40.160.20">
    <property type="match status" value="1"/>
</dbReference>
<proteinExistence type="predicted"/>
<organism evidence="4 5">
    <name type="scientific">Roseimicrobium gellanilyticum</name>
    <dbReference type="NCBI Taxonomy" id="748857"/>
    <lineage>
        <taxon>Bacteria</taxon>
        <taxon>Pseudomonadati</taxon>
        <taxon>Verrucomicrobiota</taxon>
        <taxon>Verrucomicrobiia</taxon>
        <taxon>Verrucomicrobiales</taxon>
        <taxon>Verrucomicrobiaceae</taxon>
        <taxon>Roseimicrobium</taxon>
    </lineage>
</organism>
<evidence type="ECO:0000313" key="4">
    <source>
        <dbReference type="EMBL" id="RBP44513.1"/>
    </source>
</evidence>
<dbReference type="SUPFAM" id="SSF56925">
    <property type="entry name" value="OMPA-like"/>
    <property type="match status" value="1"/>
</dbReference>
<dbReference type="Pfam" id="PF13505">
    <property type="entry name" value="OMP_b-brl"/>
    <property type="match status" value="1"/>
</dbReference>
<sequence>MKIITTLFAALVLAATAHAGEAYVKNPKAPVIPPPPAGCDCFGPGLTFGLFGAGILPEEGEDDALGGGVLVEYFFNEYVGIQGSYGIFATNSEHHEFDGALVLRYPITSICVAPYVMGGGGYATNSFEEWNWFVGGGLEARLPEVNCLGIFADGAYHWGEDDGDFTLIRVGLKFTL</sequence>
<dbReference type="InterPro" id="IPR011250">
    <property type="entry name" value="OMP/PagP_B-barrel"/>
</dbReference>
<name>A0A366HNB3_9BACT</name>
<protein>
    <submittedName>
        <fullName evidence="4">Outer membrane protein with beta-barrel domain</fullName>
    </submittedName>
</protein>
<comment type="caution">
    <text evidence="4">The sequence shown here is derived from an EMBL/GenBank/DDBJ whole genome shotgun (WGS) entry which is preliminary data.</text>
</comment>